<evidence type="ECO:0000256" key="2">
    <source>
        <dbReference type="SAM" id="SignalP"/>
    </source>
</evidence>
<proteinExistence type="predicted"/>
<reference evidence="3" key="1">
    <citation type="submission" date="2022-11" db="EMBL/GenBank/DDBJ databases">
        <authorList>
            <person name="Scott C."/>
            <person name="Bruce N."/>
        </authorList>
    </citation>
    <scope>NUCLEOTIDE SEQUENCE</scope>
</reference>
<feature type="chain" id="PRO_5040441138" description="Elicitin-like protein" evidence="2">
    <location>
        <begin position="28"/>
        <end position="223"/>
    </location>
</feature>
<evidence type="ECO:0000256" key="1">
    <source>
        <dbReference type="SAM" id="MobiDB-lite"/>
    </source>
</evidence>
<sequence length="223" mass="23388">MTMTHRRNPSSILGFVLAALLLSPALAADPSLADVMKVNSIPEQCLRIYETPVPGCTETDFETQSCSSACMRGLQSMQNSLQQNCRNVRARADTLLGQTLMGNLVSIICRNSVRPQPTTTLVPRPTTTIGRNLPPSTTSESRQGPGGIQTPQPTPTPDNGGGGNNDGNDDGGDDEPTGFEQFDRPQGAGGSPFDIIASSSARSEPLLGQVVLATLLGIVALLG</sequence>
<accession>A0A9P1MF68</accession>
<dbReference type="AlphaFoldDB" id="A0A9P1MF68"/>
<comment type="caution">
    <text evidence="3">The sequence shown here is derived from an EMBL/GenBank/DDBJ whole genome shotgun (WGS) entry which is preliminary data.</text>
</comment>
<feature type="compositionally biased region" description="Low complexity" evidence="1">
    <location>
        <begin position="115"/>
        <end position="128"/>
    </location>
</feature>
<dbReference type="OrthoDB" id="5427833at2759"/>
<evidence type="ECO:0000313" key="3">
    <source>
        <dbReference type="EMBL" id="CAI4219027.1"/>
    </source>
</evidence>
<gene>
    <name evidence="3" type="ORF">PPNO1_LOCUS8598</name>
</gene>
<dbReference type="EMBL" id="CALLCH030000019">
    <property type="protein sequence ID" value="CAI4219027.1"/>
    <property type="molecule type" value="Genomic_DNA"/>
</dbReference>
<dbReference type="Proteomes" id="UP000838763">
    <property type="component" value="Unassembled WGS sequence"/>
</dbReference>
<feature type="compositionally biased region" description="Acidic residues" evidence="1">
    <location>
        <begin position="167"/>
        <end position="177"/>
    </location>
</feature>
<organism evidence="3 4">
    <name type="scientific">Parascedosporium putredinis</name>
    <dbReference type="NCBI Taxonomy" id="1442378"/>
    <lineage>
        <taxon>Eukaryota</taxon>
        <taxon>Fungi</taxon>
        <taxon>Dikarya</taxon>
        <taxon>Ascomycota</taxon>
        <taxon>Pezizomycotina</taxon>
        <taxon>Sordariomycetes</taxon>
        <taxon>Hypocreomycetidae</taxon>
        <taxon>Microascales</taxon>
        <taxon>Microascaceae</taxon>
        <taxon>Parascedosporium</taxon>
    </lineage>
</organism>
<evidence type="ECO:0008006" key="5">
    <source>
        <dbReference type="Google" id="ProtNLM"/>
    </source>
</evidence>
<feature type="signal peptide" evidence="2">
    <location>
        <begin position="1"/>
        <end position="27"/>
    </location>
</feature>
<keyword evidence="2" id="KW-0732">Signal</keyword>
<protein>
    <recommendedName>
        <fullName evidence="5">Elicitin-like protein</fullName>
    </recommendedName>
</protein>
<name>A0A9P1MF68_9PEZI</name>
<evidence type="ECO:0000313" key="4">
    <source>
        <dbReference type="Proteomes" id="UP000838763"/>
    </source>
</evidence>
<feature type="region of interest" description="Disordered" evidence="1">
    <location>
        <begin position="115"/>
        <end position="196"/>
    </location>
</feature>
<keyword evidence="4" id="KW-1185">Reference proteome</keyword>